<gene>
    <name evidence="2" type="ORF">TM448A00683_0010</name>
</gene>
<name>A0A6H1ZJN5_9ZZZZ</name>
<feature type="region of interest" description="Disordered" evidence="1">
    <location>
        <begin position="54"/>
        <end position="85"/>
    </location>
</feature>
<evidence type="ECO:0000313" key="2">
    <source>
        <dbReference type="EMBL" id="QJA47475.1"/>
    </source>
</evidence>
<organism evidence="2">
    <name type="scientific">viral metagenome</name>
    <dbReference type="NCBI Taxonomy" id="1070528"/>
    <lineage>
        <taxon>unclassified sequences</taxon>
        <taxon>metagenomes</taxon>
        <taxon>organismal metagenomes</taxon>
    </lineage>
</organism>
<sequence length="85" mass="9472">MVYRYVWKNNEKRRMLYGRHCRVLARGTMNSALVEFVDTGQRECISRNALRRVAGEEGGGDDGDDTARRRPDAAVRDAGGEAAGL</sequence>
<dbReference type="AlphaFoldDB" id="A0A6H1ZJN5"/>
<proteinExistence type="predicted"/>
<evidence type="ECO:0000256" key="1">
    <source>
        <dbReference type="SAM" id="MobiDB-lite"/>
    </source>
</evidence>
<dbReference type="EMBL" id="MT144044">
    <property type="protein sequence ID" value="QJA47475.1"/>
    <property type="molecule type" value="Genomic_DNA"/>
</dbReference>
<accession>A0A6H1ZJN5</accession>
<protein>
    <submittedName>
        <fullName evidence="2">Uncharacterized protein</fullName>
    </submittedName>
</protein>
<feature type="compositionally biased region" description="Basic and acidic residues" evidence="1">
    <location>
        <begin position="65"/>
        <end position="79"/>
    </location>
</feature>
<reference evidence="2" key="1">
    <citation type="submission" date="2020-03" db="EMBL/GenBank/DDBJ databases">
        <title>The deep terrestrial virosphere.</title>
        <authorList>
            <person name="Holmfeldt K."/>
            <person name="Nilsson E."/>
            <person name="Simone D."/>
            <person name="Lopez-Fernandez M."/>
            <person name="Wu X."/>
            <person name="de Brujin I."/>
            <person name="Lundin D."/>
            <person name="Andersson A."/>
            <person name="Bertilsson S."/>
            <person name="Dopson M."/>
        </authorList>
    </citation>
    <scope>NUCLEOTIDE SEQUENCE</scope>
    <source>
        <strain evidence="2">TM448A00683</strain>
    </source>
</reference>